<dbReference type="InterPro" id="IPR028098">
    <property type="entry name" value="Glyco_trans_4-like_N"/>
</dbReference>
<dbReference type="eggNOG" id="COG0438">
    <property type="taxonomic scope" value="Bacteria"/>
</dbReference>
<dbReference type="CDD" id="cd03801">
    <property type="entry name" value="GT4_PimA-like"/>
    <property type="match status" value="1"/>
</dbReference>
<feature type="domain" description="Glycosyltransferase subfamily 4-like N-terminal" evidence="2">
    <location>
        <begin position="26"/>
        <end position="191"/>
    </location>
</feature>
<dbReference type="STRING" id="331113.SNE_A08750"/>
<dbReference type="Gene3D" id="3.40.50.2000">
    <property type="entry name" value="Glycogen Phosphorylase B"/>
    <property type="match status" value="2"/>
</dbReference>
<dbReference type="Proteomes" id="UP000000496">
    <property type="component" value="Chromosome gsn.131"/>
</dbReference>
<dbReference type="GO" id="GO:0016757">
    <property type="term" value="F:glycosyltransferase activity"/>
    <property type="evidence" value="ECO:0007669"/>
    <property type="project" value="InterPro"/>
</dbReference>
<dbReference type="OrthoDB" id="9795068at2"/>
<keyword evidence="4" id="KW-1185">Reference proteome</keyword>
<dbReference type="HOGENOM" id="CLU_009583_44_1_0"/>
<sequence length="393" mass="45081">MENKTHTCQLPSLKVSLVSRHFGNLGGLEKYGWRIAQAFTKRGAHVNIVTSDVIKKSEFHPLIHFHSLPVKKWLNFRKMEEFDRACTKWHEEGKFDIVFGMDRTRHQTHIRAGNGVHAAFLKHRENMGENYSSFKAALNPLNRTILNIEKHAFESPELKILFTNSHMVKKEVLTYYQTPPEKIQVVHNGVEWKEMEKDFNNWLEKKQAVCNELGLDPSRYHFLFIGNGYKRKGLAPLLKALSVLPFKDFHLSVLGKDKNAFDFIKLAEKLGLQDHVSFFGARSDIRKFYQYADSLVIPSFYDPFANVTVEALAMGLFVVTSKTNGGNEVLKPENGIVIENLLHPQAFAQALTTAIMHPKTWIRSQNIRNSVKHLDFSNQLSTLIDLTLESIHV</sequence>
<dbReference type="InterPro" id="IPR001296">
    <property type="entry name" value="Glyco_trans_1"/>
</dbReference>
<proteinExistence type="predicted"/>
<dbReference type="RefSeq" id="WP_013943219.1">
    <property type="nucleotide sequence ID" value="NC_015713.1"/>
</dbReference>
<dbReference type="EMBL" id="FR872582">
    <property type="protein sequence ID" value="CCB88752.1"/>
    <property type="molecule type" value="Genomic_DNA"/>
</dbReference>
<reference evidence="3 4" key="2">
    <citation type="journal article" date="2011" name="Mol. Biol. Evol.">
        <title>Unity in variety--the pan-genome of the Chlamydiae.</title>
        <authorList>
            <person name="Collingro A."/>
            <person name="Tischler P."/>
            <person name="Weinmaier T."/>
            <person name="Penz T."/>
            <person name="Heinz E."/>
            <person name="Brunham R.C."/>
            <person name="Read T.D."/>
            <person name="Bavoil P.M."/>
            <person name="Sachse K."/>
            <person name="Kahane S."/>
            <person name="Friedman M.G."/>
            <person name="Rattei T."/>
            <person name="Myers G.S."/>
            <person name="Horn M."/>
        </authorList>
    </citation>
    <scope>NUCLEOTIDE SEQUENCE [LARGE SCALE GENOMIC DNA]</scope>
    <source>
        <strain evidence="4">ATCC VR-1471 / Z</strain>
    </source>
</reference>
<evidence type="ECO:0000313" key="3">
    <source>
        <dbReference type="EMBL" id="CCB88752.1"/>
    </source>
</evidence>
<accession>F8L7L9</accession>
<dbReference type="PANTHER" id="PTHR12526">
    <property type="entry name" value="GLYCOSYLTRANSFERASE"/>
    <property type="match status" value="1"/>
</dbReference>
<dbReference type="AlphaFoldDB" id="F8L7L9"/>
<evidence type="ECO:0000313" key="4">
    <source>
        <dbReference type="Proteomes" id="UP000000496"/>
    </source>
</evidence>
<name>F8L7L9_SIMNZ</name>
<feature type="domain" description="Glycosyl transferase family 1" evidence="1">
    <location>
        <begin position="212"/>
        <end position="358"/>
    </location>
</feature>
<organism evidence="3 4">
    <name type="scientific">Simkania negevensis (strain ATCC VR-1471 / DSM 27360 / Z)</name>
    <dbReference type="NCBI Taxonomy" id="331113"/>
    <lineage>
        <taxon>Bacteria</taxon>
        <taxon>Pseudomonadati</taxon>
        <taxon>Chlamydiota</taxon>
        <taxon>Chlamydiia</taxon>
        <taxon>Parachlamydiales</taxon>
        <taxon>Simkaniaceae</taxon>
        <taxon>Simkania</taxon>
    </lineage>
</organism>
<gene>
    <name evidence="3" type="ordered locus">SNE_A08750</name>
</gene>
<dbReference type="KEGG" id="sng:SNE_A08750"/>
<dbReference type="PANTHER" id="PTHR12526:SF623">
    <property type="entry name" value="WABG"/>
    <property type="match status" value="1"/>
</dbReference>
<evidence type="ECO:0000259" key="1">
    <source>
        <dbReference type="Pfam" id="PF00534"/>
    </source>
</evidence>
<reference key="1">
    <citation type="journal article" date="2011" name="Mol. Biol. Evol.">
        <title>Unity in variety -- the pan-genome of the Chlamydiae.</title>
        <authorList>
            <person name="Collingro A."/>
            <person name="Tischler P."/>
            <person name="Weinmaier T."/>
            <person name="Penz T."/>
            <person name="Heinz E."/>
            <person name="Brunham R.C."/>
            <person name="Read T.D."/>
            <person name="Bavoil P.M."/>
            <person name="Sachse K."/>
            <person name="Kahane S."/>
            <person name="Friedman M.G."/>
            <person name="Rattei T."/>
            <person name="Myers G.S.A."/>
            <person name="Horn M."/>
        </authorList>
    </citation>
    <scope>NUCLEOTIDE SEQUENCE</scope>
    <source>
        <strain>Z</strain>
    </source>
</reference>
<evidence type="ECO:0000259" key="2">
    <source>
        <dbReference type="Pfam" id="PF13439"/>
    </source>
</evidence>
<dbReference type="SUPFAM" id="SSF53756">
    <property type="entry name" value="UDP-Glycosyltransferase/glycogen phosphorylase"/>
    <property type="match status" value="1"/>
</dbReference>
<dbReference type="Pfam" id="PF13439">
    <property type="entry name" value="Glyco_transf_4"/>
    <property type="match status" value="1"/>
</dbReference>
<protein>
    <submittedName>
        <fullName evidence="3">WabG</fullName>
    </submittedName>
</protein>
<dbReference type="Pfam" id="PF00534">
    <property type="entry name" value="Glycos_transf_1"/>
    <property type="match status" value="1"/>
</dbReference>